<proteinExistence type="predicted"/>
<evidence type="ECO:0000313" key="2">
    <source>
        <dbReference type="EMBL" id="KIK17783.1"/>
    </source>
</evidence>
<feature type="compositionally biased region" description="Polar residues" evidence="1">
    <location>
        <begin position="1"/>
        <end position="21"/>
    </location>
</feature>
<keyword evidence="3" id="KW-1185">Reference proteome</keyword>
<reference evidence="3" key="2">
    <citation type="submission" date="2015-01" db="EMBL/GenBank/DDBJ databases">
        <title>Evolutionary Origins and Diversification of the Mycorrhizal Mutualists.</title>
        <authorList>
            <consortium name="DOE Joint Genome Institute"/>
            <consortium name="Mycorrhizal Genomics Consortium"/>
            <person name="Kohler A."/>
            <person name="Kuo A."/>
            <person name="Nagy L.G."/>
            <person name="Floudas D."/>
            <person name="Copeland A."/>
            <person name="Barry K.W."/>
            <person name="Cichocki N."/>
            <person name="Veneault-Fourrey C."/>
            <person name="LaButti K."/>
            <person name="Lindquist E.A."/>
            <person name="Lipzen A."/>
            <person name="Lundell T."/>
            <person name="Morin E."/>
            <person name="Murat C."/>
            <person name="Riley R."/>
            <person name="Ohm R."/>
            <person name="Sun H."/>
            <person name="Tunlid A."/>
            <person name="Henrissat B."/>
            <person name="Grigoriev I.V."/>
            <person name="Hibbett D.S."/>
            <person name="Martin F."/>
        </authorList>
    </citation>
    <scope>NUCLEOTIDE SEQUENCE [LARGE SCALE GENOMIC DNA]</scope>
    <source>
        <strain evidence="3">441</strain>
    </source>
</reference>
<feature type="region of interest" description="Disordered" evidence="1">
    <location>
        <begin position="1"/>
        <end position="79"/>
    </location>
</feature>
<reference evidence="2 3" key="1">
    <citation type="submission" date="2014-04" db="EMBL/GenBank/DDBJ databases">
        <authorList>
            <consortium name="DOE Joint Genome Institute"/>
            <person name="Kuo A."/>
            <person name="Kohler A."/>
            <person name="Costa M.D."/>
            <person name="Nagy L.G."/>
            <person name="Floudas D."/>
            <person name="Copeland A."/>
            <person name="Barry K.W."/>
            <person name="Cichocki N."/>
            <person name="Veneault-Fourrey C."/>
            <person name="LaButti K."/>
            <person name="Lindquist E.A."/>
            <person name="Lipzen A."/>
            <person name="Lundell T."/>
            <person name="Morin E."/>
            <person name="Murat C."/>
            <person name="Sun H."/>
            <person name="Tunlid A."/>
            <person name="Henrissat B."/>
            <person name="Grigoriev I.V."/>
            <person name="Hibbett D.S."/>
            <person name="Martin F."/>
            <person name="Nordberg H.P."/>
            <person name="Cantor M.N."/>
            <person name="Hua S.X."/>
        </authorList>
    </citation>
    <scope>NUCLEOTIDE SEQUENCE [LARGE SCALE GENOMIC DNA]</scope>
    <source>
        <strain evidence="2 3">441</strain>
    </source>
</reference>
<dbReference type="HOGENOM" id="CLU_1971381_0_0_1"/>
<organism evidence="2 3">
    <name type="scientific">Pisolithus microcarpus 441</name>
    <dbReference type="NCBI Taxonomy" id="765257"/>
    <lineage>
        <taxon>Eukaryota</taxon>
        <taxon>Fungi</taxon>
        <taxon>Dikarya</taxon>
        <taxon>Basidiomycota</taxon>
        <taxon>Agaricomycotina</taxon>
        <taxon>Agaricomycetes</taxon>
        <taxon>Agaricomycetidae</taxon>
        <taxon>Boletales</taxon>
        <taxon>Sclerodermatineae</taxon>
        <taxon>Pisolithaceae</taxon>
        <taxon>Pisolithus</taxon>
    </lineage>
</organism>
<evidence type="ECO:0000313" key="3">
    <source>
        <dbReference type="Proteomes" id="UP000054018"/>
    </source>
</evidence>
<evidence type="ECO:0000256" key="1">
    <source>
        <dbReference type="SAM" id="MobiDB-lite"/>
    </source>
</evidence>
<dbReference type="AlphaFoldDB" id="A0A0C9ZCV4"/>
<protein>
    <submittedName>
        <fullName evidence="2">Uncharacterized protein</fullName>
    </submittedName>
</protein>
<dbReference type="EMBL" id="KN833820">
    <property type="protein sequence ID" value="KIK17783.1"/>
    <property type="molecule type" value="Genomic_DNA"/>
</dbReference>
<dbReference type="Proteomes" id="UP000054018">
    <property type="component" value="Unassembled WGS sequence"/>
</dbReference>
<accession>A0A0C9ZCV4</accession>
<dbReference type="OrthoDB" id="10514599at2759"/>
<gene>
    <name evidence="2" type="ORF">PISMIDRAFT_24813</name>
</gene>
<sequence>MVRTLKSNNNHPETGANTSGKTMAGLKRRQEEETDPQPQLDEVLKVYKTSQRFGDGLTNTQQAKSVPPLQPANKRPRLGPALDIEIRSRTETFEKAIKKLQSEVQESFDKQADLLRAILDVLKDGNR</sequence>
<feature type="compositionally biased region" description="Polar residues" evidence="1">
    <location>
        <begin position="48"/>
        <end position="64"/>
    </location>
</feature>
<name>A0A0C9ZCV4_9AGAM</name>